<feature type="domain" description="EF-hand" evidence="3">
    <location>
        <begin position="35"/>
        <end position="70"/>
    </location>
</feature>
<feature type="transmembrane region" description="Helical" evidence="2">
    <location>
        <begin position="6"/>
        <end position="22"/>
    </location>
</feature>
<dbReference type="Proteomes" id="UP000887563">
    <property type="component" value="Unplaced"/>
</dbReference>
<organism evidence="4">
    <name type="scientific">Meloidogyne incognita</name>
    <name type="common">Southern root-knot nematode worm</name>
    <name type="synonym">Oxyuris incognita</name>
    <dbReference type="NCBI Taxonomy" id="6306"/>
    <lineage>
        <taxon>Eukaryota</taxon>
        <taxon>Metazoa</taxon>
        <taxon>Ecdysozoa</taxon>
        <taxon>Nematoda</taxon>
        <taxon>Chromadorea</taxon>
        <taxon>Rhabditida</taxon>
        <taxon>Tylenchina</taxon>
        <taxon>Tylenchomorpha</taxon>
        <taxon>Tylenchoidea</taxon>
        <taxon>Meloidogynidae</taxon>
        <taxon>Meloidogyninae</taxon>
        <taxon>Meloidogyne</taxon>
        <taxon>Meloidogyne incognita group</taxon>
    </lineage>
</organism>
<name>A0A343JGW9_MELIC</name>
<dbReference type="InterPro" id="IPR011992">
    <property type="entry name" value="EF-hand-dom_pair"/>
</dbReference>
<dbReference type="WBParaSite" id="Minc3s00003g00193">
    <property type="protein sequence ID" value="Minc3s00003g00193"/>
    <property type="gene ID" value="Minc3s00003g00193"/>
</dbReference>
<reference evidence="4" key="2">
    <citation type="journal article" date="2018" name="New Phytol.">
        <title>A root-knot nematode small glycine and cysteine-rich secreted effector, MiSGCR1, is involved in plant parasitism.</title>
        <authorList>
            <person name="Nguyen CN"/>
            <person name="Perfus-Barbeoch L"/>
            <person name="Quentin M"/>
            <person name="Zhao J"/>
            <person name="Magliano M"/>
            <person name="Marteu N"/>
            <person name="Da Rocha M"/>
            <person name="Nottet N"/>
            <person name="Abad P Favery.B."/>
        </authorList>
    </citation>
    <scope>NUCLEOTIDE SEQUENCE</scope>
</reference>
<evidence type="ECO:0000259" key="3">
    <source>
        <dbReference type="PROSITE" id="PS50222"/>
    </source>
</evidence>
<dbReference type="PROSITE" id="PS00018">
    <property type="entry name" value="EF_HAND_1"/>
    <property type="match status" value="3"/>
</dbReference>
<keyword evidence="2" id="KW-1133">Transmembrane helix</keyword>
<dbReference type="EMBL" id="KX907744">
    <property type="protein sequence ID" value="ASX95021.1"/>
    <property type="molecule type" value="mRNA"/>
</dbReference>
<dbReference type="Pfam" id="PF13202">
    <property type="entry name" value="EF-hand_5"/>
    <property type="match status" value="3"/>
</dbReference>
<dbReference type="AlphaFoldDB" id="A0A343JGW9"/>
<evidence type="ECO:0000313" key="4">
    <source>
        <dbReference type="EMBL" id="ASX95021.1"/>
    </source>
</evidence>
<keyword evidence="2" id="KW-0472">Membrane</keyword>
<sequence>MEATPLIINLIIVLVLIILVNAKESKVEETISNNTGAKKKANLFTAADENNDGKIDMEELKRFVNGPKFWKAVWVVENSEEAINKYRSFFTEGKLKKLDIDGNGKVDDAELRGYSLQYIKEWMDIDHDGVISKWEFEMNMNILMGDGSA</sequence>
<evidence type="ECO:0000313" key="5">
    <source>
        <dbReference type="Proteomes" id="UP000887563"/>
    </source>
</evidence>
<protein>
    <submittedName>
        <fullName evidence="4 6">Candidate secreted effector Minc00672</fullName>
    </submittedName>
</protein>
<keyword evidence="1" id="KW-0106">Calcium</keyword>
<proteinExistence type="evidence at transcript level"/>
<dbReference type="GO" id="GO:0005509">
    <property type="term" value="F:calcium ion binding"/>
    <property type="evidence" value="ECO:0007669"/>
    <property type="project" value="InterPro"/>
</dbReference>
<reference evidence="4" key="1">
    <citation type="submission" date="2016-09" db="EMBL/GenBank/DDBJ databases">
        <authorList>
            <person name="Capua I."/>
            <person name="De Benedictis P."/>
            <person name="Joannis T."/>
            <person name="Lombin L.H."/>
            <person name="Cattoli G."/>
        </authorList>
    </citation>
    <scope>NUCLEOTIDE SEQUENCE</scope>
</reference>
<dbReference type="SUPFAM" id="SSF47473">
    <property type="entry name" value="EF-hand"/>
    <property type="match status" value="1"/>
</dbReference>
<keyword evidence="2" id="KW-0812">Transmembrane</keyword>
<evidence type="ECO:0000256" key="2">
    <source>
        <dbReference type="SAM" id="Phobius"/>
    </source>
</evidence>
<dbReference type="InterPro" id="IPR002048">
    <property type="entry name" value="EF_hand_dom"/>
</dbReference>
<dbReference type="Gene3D" id="1.10.238.10">
    <property type="entry name" value="EF-hand"/>
    <property type="match status" value="2"/>
</dbReference>
<dbReference type="PROSITE" id="PS50222">
    <property type="entry name" value="EF_HAND_2"/>
    <property type="match status" value="1"/>
</dbReference>
<keyword evidence="5" id="KW-1185">Reference proteome</keyword>
<evidence type="ECO:0000256" key="1">
    <source>
        <dbReference type="ARBA" id="ARBA00022837"/>
    </source>
</evidence>
<reference evidence="6" key="3">
    <citation type="submission" date="2022-11" db="UniProtKB">
        <authorList>
            <consortium name="WormBaseParasite"/>
        </authorList>
    </citation>
    <scope>IDENTIFICATION</scope>
</reference>
<evidence type="ECO:0000313" key="6">
    <source>
        <dbReference type="WBParaSite" id="Minc3s00003g00193"/>
    </source>
</evidence>
<dbReference type="InterPro" id="IPR018247">
    <property type="entry name" value="EF_Hand_1_Ca_BS"/>
</dbReference>
<accession>A0A343JGW9</accession>